<dbReference type="EMBL" id="KV919152">
    <property type="protein sequence ID" value="OSX71265.1"/>
    <property type="molecule type" value="Genomic_DNA"/>
</dbReference>
<feature type="compositionally biased region" description="Basic residues" evidence="1">
    <location>
        <begin position="8"/>
        <end position="18"/>
    </location>
</feature>
<keyword evidence="3" id="KW-1185">Reference proteome</keyword>
<evidence type="ECO:0000256" key="1">
    <source>
        <dbReference type="SAM" id="MobiDB-lite"/>
    </source>
</evidence>
<dbReference type="Proteomes" id="UP000218209">
    <property type="component" value="Unassembled WGS sequence"/>
</dbReference>
<sequence length="64" mass="6982">MAALPPPRLHRRRRRRQRCPAPPPDSRPGSPRAVGMPATGSARARPPPSTATRYALDTRCSQLG</sequence>
<proteinExistence type="predicted"/>
<reference evidence="2 3" key="1">
    <citation type="submission" date="2017-03" db="EMBL/GenBank/DDBJ databases">
        <title>WGS assembly of Porphyra umbilicalis.</title>
        <authorList>
            <person name="Brawley S.H."/>
            <person name="Blouin N.A."/>
            <person name="Ficko-Blean E."/>
            <person name="Wheeler G.L."/>
            <person name="Lohr M."/>
            <person name="Goodson H.V."/>
            <person name="Jenkins J.W."/>
            <person name="Blaby-Haas C.E."/>
            <person name="Helliwell K.E."/>
            <person name="Chan C."/>
            <person name="Marriage T."/>
            <person name="Bhattacharya D."/>
            <person name="Klein A.S."/>
            <person name="Badis Y."/>
            <person name="Brodie J."/>
            <person name="Cao Y."/>
            <person name="Collen J."/>
            <person name="Dittami S.M."/>
            <person name="Gachon C.M."/>
            <person name="Green B.R."/>
            <person name="Karpowicz S."/>
            <person name="Kim J.W."/>
            <person name="Kudahl U."/>
            <person name="Lin S."/>
            <person name="Michel G."/>
            <person name="Mittag M."/>
            <person name="Olson B.J."/>
            <person name="Pangilinan J."/>
            <person name="Peng Y."/>
            <person name="Qiu H."/>
            <person name="Shu S."/>
            <person name="Singer J.T."/>
            <person name="Smith A.G."/>
            <person name="Sprecher B.N."/>
            <person name="Wagner V."/>
            <person name="Wang W."/>
            <person name="Wang Z.-Y."/>
            <person name="Yan J."/>
            <person name="Yarish C."/>
            <person name="Zoeuner-Riek S."/>
            <person name="Zhuang Y."/>
            <person name="Zou Y."/>
            <person name="Lindquist E.A."/>
            <person name="Grimwood J."/>
            <person name="Barry K."/>
            <person name="Rokhsar D.S."/>
            <person name="Schmutz J."/>
            <person name="Stiller J.W."/>
            <person name="Grossman A.R."/>
            <person name="Prochnik S.E."/>
        </authorList>
    </citation>
    <scope>NUCLEOTIDE SEQUENCE [LARGE SCALE GENOMIC DNA]</scope>
    <source>
        <strain evidence="2">4086291</strain>
    </source>
</reference>
<dbReference type="AlphaFoldDB" id="A0A1X6NRQ5"/>
<name>A0A1X6NRQ5_PORUM</name>
<organism evidence="2 3">
    <name type="scientific">Porphyra umbilicalis</name>
    <name type="common">Purple laver</name>
    <name type="synonym">Red alga</name>
    <dbReference type="NCBI Taxonomy" id="2786"/>
    <lineage>
        <taxon>Eukaryota</taxon>
        <taxon>Rhodophyta</taxon>
        <taxon>Bangiophyceae</taxon>
        <taxon>Bangiales</taxon>
        <taxon>Bangiaceae</taxon>
        <taxon>Porphyra</taxon>
    </lineage>
</organism>
<protein>
    <submittedName>
        <fullName evidence="2">Uncharacterized protein</fullName>
    </submittedName>
</protein>
<gene>
    <name evidence="2" type="ORF">BU14_0569s0004</name>
</gene>
<accession>A0A1X6NRQ5</accession>
<evidence type="ECO:0000313" key="3">
    <source>
        <dbReference type="Proteomes" id="UP000218209"/>
    </source>
</evidence>
<evidence type="ECO:0000313" key="2">
    <source>
        <dbReference type="EMBL" id="OSX71265.1"/>
    </source>
</evidence>
<feature type="region of interest" description="Disordered" evidence="1">
    <location>
        <begin position="1"/>
        <end position="64"/>
    </location>
</feature>